<name>A0A0S2W3D4_9FIRM</name>
<dbReference type="RefSeq" id="WP_058117595.1">
    <property type="nucleotide sequence ID" value="NZ_CP011307.1"/>
</dbReference>
<feature type="compositionally biased region" description="Basic and acidic residues" evidence="1">
    <location>
        <begin position="184"/>
        <end position="194"/>
    </location>
</feature>
<feature type="region of interest" description="Disordered" evidence="1">
    <location>
        <begin position="200"/>
        <end position="219"/>
    </location>
</feature>
<organism evidence="2 3">
    <name type="scientific">Intestinimonas butyriciproducens</name>
    <dbReference type="NCBI Taxonomy" id="1297617"/>
    <lineage>
        <taxon>Bacteria</taxon>
        <taxon>Bacillati</taxon>
        <taxon>Bacillota</taxon>
        <taxon>Clostridia</taxon>
        <taxon>Eubacteriales</taxon>
        <taxon>Intestinimonas</taxon>
    </lineage>
</organism>
<reference evidence="2 3" key="1">
    <citation type="journal article" date="2015" name="Nat. Commun.">
        <title>Production of butyrate from lysine and the Amadori product fructoselysine by a human gut commensal.</title>
        <authorList>
            <person name="Bui T.P."/>
            <person name="Ritari J."/>
            <person name="Boeren S."/>
            <person name="de Waard P."/>
            <person name="Plugge C.M."/>
            <person name="de Vos W.M."/>
        </authorList>
    </citation>
    <scope>NUCLEOTIDE SEQUENCE [LARGE SCALE GENOMIC DNA]</scope>
    <source>
        <strain evidence="2 3">AF211</strain>
    </source>
</reference>
<gene>
    <name evidence="2" type="ORF">IB211_01452</name>
</gene>
<evidence type="ECO:0000256" key="1">
    <source>
        <dbReference type="SAM" id="MobiDB-lite"/>
    </source>
</evidence>
<keyword evidence="3" id="KW-1185">Reference proteome</keyword>
<sequence>MDAALVSGKTIYRNPELVTALNLWVDGQEVDYTAWEKGGSSPVFTRKESTSAAYGITLDTKGLEHGSVDLAADGSSVELTKVDGSTCTFTMVRQAVAVAAVFTASKTTSTDGTLKPGTNTVTYRQGMGTGQGVISEPMGGLVVGGDHGSVHHRHQDPAHTAAGEAGRPDQRDRTAEGSRAPSTGRREGRTDRLVNCLPDKRASQNAWEPNPLGGARGERCSQKRRCAGWTWREPRRFSPSVRGSQKTVSAGLQTRRPTYRYKKIVSYS</sequence>
<dbReference type="KEGG" id="ibu:IB211_01452"/>
<evidence type="ECO:0000313" key="2">
    <source>
        <dbReference type="EMBL" id="ALP93845.1"/>
    </source>
</evidence>
<feature type="region of interest" description="Disordered" evidence="1">
    <location>
        <begin position="144"/>
        <end position="194"/>
    </location>
</feature>
<reference evidence="3" key="2">
    <citation type="submission" date="2015-04" db="EMBL/GenBank/DDBJ databases">
        <title>A butyrogenic pathway from the amino acid lysine in a human gut commensal.</title>
        <authorList>
            <person name="de Vos W.M."/>
            <person name="Bui N.T.P."/>
            <person name="Plugge C.M."/>
            <person name="Ritari J."/>
        </authorList>
    </citation>
    <scope>NUCLEOTIDE SEQUENCE [LARGE SCALE GENOMIC DNA]</scope>
    <source>
        <strain evidence="3">AF211</strain>
    </source>
</reference>
<dbReference type="Proteomes" id="UP000064844">
    <property type="component" value="Chromosome"/>
</dbReference>
<dbReference type="EMBL" id="CP011307">
    <property type="protein sequence ID" value="ALP93845.1"/>
    <property type="molecule type" value="Genomic_DNA"/>
</dbReference>
<dbReference type="AlphaFoldDB" id="A0A0S2W3D4"/>
<protein>
    <submittedName>
        <fullName evidence="2">Uncharacterized protein</fullName>
    </submittedName>
</protein>
<feature type="compositionally biased region" description="Basic and acidic residues" evidence="1">
    <location>
        <begin position="166"/>
        <end position="176"/>
    </location>
</feature>
<accession>A0A0S2W3D4</accession>
<proteinExistence type="predicted"/>
<evidence type="ECO:0000313" key="3">
    <source>
        <dbReference type="Proteomes" id="UP000064844"/>
    </source>
</evidence>